<sequence>MKIEAFFKGIKNANEVVQKLKNQGINAYVDINDHFQLKRNTEGSNGELLSSPTNSDLVLNAGAPDGERDKSPMLAASPMVSGMGGFEEIADVNYKIIIDTDSKNKEKIEGEIKALGGSMRSPNFNVAKHVEDINLSKADPDFIKTIE</sequence>
<dbReference type="Proteomes" id="UP001623592">
    <property type="component" value="Unassembled WGS sequence"/>
</dbReference>
<name>A0ABW8TJH0_9CLOT</name>
<evidence type="ECO:0000313" key="2">
    <source>
        <dbReference type="EMBL" id="MFL0252669.1"/>
    </source>
</evidence>
<comment type="caution">
    <text evidence="2">The sequence shown here is derived from an EMBL/GenBank/DDBJ whole genome shotgun (WGS) entry which is preliminary data.</text>
</comment>
<feature type="region of interest" description="Disordered" evidence="1">
    <location>
        <begin position="42"/>
        <end position="71"/>
    </location>
</feature>
<feature type="compositionally biased region" description="Polar residues" evidence="1">
    <location>
        <begin position="42"/>
        <end position="57"/>
    </location>
</feature>
<dbReference type="EMBL" id="JBJIAA010000019">
    <property type="protein sequence ID" value="MFL0252669.1"/>
    <property type="molecule type" value="Genomic_DNA"/>
</dbReference>
<evidence type="ECO:0000256" key="1">
    <source>
        <dbReference type="SAM" id="MobiDB-lite"/>
    </source>
</evidence>
<accession>A0ABW8TJH0</accession>
<proteinExistence type="predicted"/>
<dbReference type="RefSeq" id="WP_406789326.1">
    <property type="nucleotide sequence ID" value="NZ_JBJIAA010000019.1"/>
</dbReference>
<protein>
    <recommendedName>
        <fullName evidence="4">General stress protein 17M-like domain-containing protein</fullName>
    </recommendedName>
</protein>
<evidence type="ECO:0008006" key="4">
    <source>
        <dbReference type="Google" id="ProtNLM"/>
    </source>
</evidence>
<gene>
    <name evidence="2" type="ORF">ACJDT4_19835</name>
</gene>
<reference evidence="2 3" key="1">
    <citation type="submission" date="2024-11" db="EMBL/GenBank/DDBJ databases">
        <authorList>
            <person name="Heng Y.C."/>
            <person name="Lim A.C.H."/>
            <person name="Lee J.K.Y."/>
            <person name="Kittelmann S."/>
        </authorList>
    </citation>
    <scope>NUCLEOTIDE SEQUENCE [LARGE SCALE GENOMIC DNA]</scope>
    <source>
        <strain evidence="2 3">WILCCON 0114</strain>
    </source>
</reference>
<evidence type="ECO:0000313" key="3">
    <source>
        <dbReference type="Proteomes" id="UP001623592"/>
    </source>
</evidence>
<keyword evidence="3" id="KW-1185">Reference proteome</keyword>
<organism evidence="2 3">
    <name type="scientific">Clostridium neuense</name>
    <dbReference type="NCBI Taxonomy" id="1728934"/>
    <lineage>
        <taxon>Bacteria</taxon>
        <taxon>Bacillati</taxon>
        <taxon>Bacillota</taxon>
        <taxon>Clostridia</taxon>
        <taxon>Eubacteriales</taxon>
        <taxon>Clostridiaceae</taxon>
        <taxon>Clostridium</taxon>
    </lineage>
</organism>